<dbReference type="GO" id="GO:0004672">
    <property type="term" value="F:protein kinase activity"/>
    <property type="evidence" value="ECO:0007669"/>
    <property type="project" value="InterPro"/>
</dbReference>
<evidence type="ECO:0000259" key="7">
    <source>
        <dbReference type="PROSITE" id="PS50011"/>
    </source>
</evidence>
<dbReference type="Pfam" id="PF00582">
    <property type="entry name" value="Usp"/>
    <property type="match status" value="1"/>
</dbReference>
<dbReference type="Gramene" id="ONK55875">
    <property type="protein sequence ID" value="ONK55875"/>
    <property type="gene ID" value="A4U43_C10F1860"/>
</dbReference>
<feature type="binding site" evidence="5">
    <location>
        <position position="317"/>
    </location>
    <ligand>
        <name>ATP</name>
        <dbReference type="ChEBI" id="CHEBI:30616"/>
    </ligand>
</feature>
<evidence type="ECO:0000313" key="9">
    <source>
        <dbReference type="Proteomes" id="UP000243459"/>
    </source>
</evidence>
<dbReference type="PROSITE" id="PS00108">
    <property type="entry name" value="PROTEIN_KINASE_ST"/>
    <property type="match status" value="1"/>
</dbReference>
<dbReference type="EMBL" id="CM007390">
    <property type="protein sequence ID" value="ONK55875.1"/>
    <property type="molecule type" value="Genomic_DNA"/>
</dbReference>
<evidence type="ECO:0000256" key="5">
    <source>
        <dbReference type="PROSITE-ProRule" id="PRU10141"/>
    </source>
</evidence>
<reference evidence="9" key="1">
    <citation type="journal article" date="2017" name="Nat. Commun.">
        <title>The asparagus genome sheds light on the origin and evolution of a young Y chromosome.</title>
        <authorList>
            <person name="Harkess A."/>
            <person name="Zhou J."/>
            <person name="Xu C."/>
            <person name="Bowers J.E."/>
            <person name="Van der Hulst R."/>
            <person name="Ayyampalayam S."/>
            <person name="Mercati F."/>
            <person name="Riccardi P."/>
            <person name="McKain M.R."/>
            <person name="Kakrana A."/>
            <person name="Tang H."/>
            <person name="Ray J."/>
            <person name="Groenendijk J."/>
            <person name="Arikit S."/>
            <person name="Mathioni S.M."/>
            <person name="Nakano M."/>
            <person name="Shan H."/>
            <person name="Telgmann-Rauber A."/>
            <person name="Kanno A."/>
            <person name="Yue Z."/>
            <person name="Chen H."/>
            <person name="Li W."/>
            <person name="Chen Y."/>
            <person name="Xu X."/>
            <person name="Zhang Y."/>
            <person name="Luo S."/>
            <person name="Chen H."/>
            <person name="Gao J."/>
            <person name="Mao Z."/>
            <person name="Pires J.C."/>
            <person name="Luo M."/>
            <person name="Kudrna D."/>
            <person name="Wing R.A."/>
            <person name="Meyers B.C."/>
            <person name="Yi K."/>
            <person name="Kong H."/>
            <person name="Lavrijsen P."/>
            <person name="Sunseri F."/>
            <person name="Falavigna A."/>
            <person name="Ye Y."/>
            <person name="Leebens-Mack J.H."/>
            <person name="Chen G."/>
        </authorList>
    </citation>
    <scope>NUCLEOTIDE SEQUENCE [LARGE SCALE GENOMIC DNA]</scope>
    <source>
        <strain evidence="9">cv. DH0086</strain>
    </source>
</reference>
<dbReference type="FunFam" id="3.30.200.20:FF:000268">
    <property type="entry name" value="probable receptor-like serine/threonine-protein kinase At5g57670"/>
    <property type="match status" value="1"/>
</dbReference>
<name>A0A5P1E346_ASPOF</name>
<dbReference type="InterPro" id="IPR017441">
    <property type="entry name" value="Protein_kinase_ATP_BS"/>
</dbReference>
<dbReference type="InterPro" id="IPR006016">
    <property type="entry name" value="UspA"/>
</dbReference>
<keyword evidence="4 5" id="KW-0067">ATP-binding</keyword>
<dbReference type="OrthoDB" id="654677at2759"/>
<feature type="domain" description="Protein kinase" evidence="7">
    <location>
        <begin position="289"/>
        <end position="569"/>
    </location>
</feature>
<dbReference type="Gene3D" id="1.10.510.10">
    <property type="entry name" value="Transferase(Phosphotransferase) domain 1"/>
    <property type="match status" value="1"/>
</dbReference>
<dbReference type="PROSITE" id="PS00107">
    <property type="entry name" value="PROTEIN_KINASE_ATP"/>
    <property type="match status" value="1"/>
</dbReference>
<dbReference type="PANTHER" id="PTHR47987">
    <property type="entry name" value="OS08G0249100 PROTEIN"/>
    <property type="match status" value="1"/>
</dbReference>
<feature type="region of interest" description="Disordered" evidence="6">
    <location>
        <begin position="154"/>
        <end position="188"/>
    </location>
</feature>
<dbReference type="FunFam" id="1.10.510.10:FF:000284">
    <property type="entry name" value="Putative receptor-like serine/threonine-protein kinase"/>
    <property type="match status" value="1"/>
</dbReference>
<keyword evidence="2 5" id="KW-0547">Nucleotide-binding</keyword>
<dbReference type="InterPro" id="IPR046958">
    <property type="entry name" value="RBK1/2/STUNTED"/>
</dbReference>
<dbReference type="SUPFAM" id="SSF52402">
    <property type="entry name" value="Adenine nucleotide alpha hydrolases-like"/>
    <property type="match status" value="1"/>
</dbReference>
<evidence type="ECO:0000256" key="6">
    <source>
        <dbReference type="SAM" id="MobiDB-lite"/>
    </source>
</evidence>
<dbReference type="Pfam" id="PF00069">
    <property type="entry name" value="Pkinase"/>
    <property type="match status" value="1"/>
</dbReference>
<dbReference type="Gene3D" id="3.40.50.12370">
    <property type="match status" value="1"/>
</dbReference>
<sequence length="638" mass="70665">MTAHAESTAEGKRRVLVCVQIDSNGRELLSWALNNVTEEGDRVIAVHISRTSDFGKTTKSLIKALDELLAELEFEELCTLKQISLEGRVSRGISIRKTLAKEAAVCAADTVVVGADTGFSLGCPASVAKYCAKKLPPSTSLIAFDNGKVIFEKHPSGEEPKPDLQTVLPRSCEADRDTESPRSSGSSNDRSLFLYQLSNPISVLGNSLPESNLGWPLLRKAMRVHIKDLEDGDTRNMSVVQWVMNLPDRALFQSATVELIKELEIVLRDNSSTCKWFQYEELQISTENFSTGNLIGKGGSGQVYKGCLPDGDKVAIKLSKLSKETSKIFLLEADIITNLKHERIVPLLGICVECKNFLSVYGYFSKGSLEENLHGVGAKTELDWERRFKIAVGVAEALSYLHTGCSKPVIHRDVKSSNILLNDDFEPQLSDFGLATWAPTSSLPQTHNDIVGTFGYLAPEYIMYGKVSNKIDVYAYGVVLLELLTGREPISVENPKGQESLVMWATPVLERGDLQQFIDPKLEGKYDENEVRRTILVASLCIARTAQLRPQMSQVLGLLQGEEEIESWVNSEANDSHKQVVDCQDEEAHSSPSMRSHLGLALLDVEDDDASEISFDQNHLSSLDDYLRERWSRSSSFD</sequence>
<dbReference type="SMART" id="SM00220">
    <property type="entry name" value="S_TKc"/>
    <property type="match status" value="1"/>
</dbReference>
<evidence type="ECO:0000256" key="2">
    <source>
        <dbReference type="ARBA" id="ARBA00022741"/>
    </source>
</evidence>
<gene>
    <name evidence="8" type="ORF">A4U43_C10F1860</name>
</gene>
<dbReference type="AlphaFoldDB" id="A0A5P1E346"/>
<keyword evidence="3" id="KW-0418">Kinase</keyword>
<protein>
    <recommendedName>
        <fullName evidence="7">Protein kinase domain-containing protein</fullName>
    </recommendedName>
</protein>
<dbReference type="SUPFAM" id="SSF56112">
    <property type="entry name" value="Protein kinase-like (PK-like)"/>
    <property type="match status" value="1"/>
</dbReference>
<dbReference type="Proteomes" id="UP000243459">
    <property type="component" value="Chromosome 10"/>
</dbReference>
<dbReference type="InterPro" id="IPR011009">
    <property type="entry name" value="Kinase-like_dom_sf"/>
</dbReference>
<dbReference type="PANTHER" id="PTHR47987:SF11">
    <property type="entry name" value="RECEPTOR-LIKE CYTOSOLIC SERINE_THREONINE-PROTEIN KINASE RBK1 ISOFORM X1"/>
    <property type="match status" value="1"/>
</dbReference>
<accession>A0A5P1E346</accession>
<evidence type="ECO:0000256" key="4">
    <source>
        <dbReference type="ARBA" id="ARBA00022840"/>
    </source>
</evidence>
<dbReference type="OMA" id="IHETREM"/>
<evidence type="ECO:0000313" key="8">
    <source>
        <dbReference type="EMBL" id="ONK55875.1"/>
    </source>
</evidence>
<dbReference type="PROSITE" id="PS50011">
    <property type="entry name" value="PROTEIN_KINASE_DOM"/>
    <property type="match status" value="1"/>
</dbReference>
<dbReference type="GO" id="GO:0005524">
    <property type="term" value="F:ATP binding"/>
    <property type="evidence" value="ECO:0007669"/>
    <property type="project" value="UniProtKB-UniRule"/>
</dbReference>
<keyword evidence="9" id="KW-1185">Reference proteome</keyword>
<evidence type="ECO:0000256" key="1">
    <source>
        <dbReference type="ARBA" id="ARBA00022679"/>
    </source>
</evidence>
<dbReference type="InterPro" id="IPR008271">
    <property type="entry name" value="Ser/Thr_kinase_AS"/>
</dbReference>
<evidence type="ECO:0000256" key="3">
    <source>
        <dbReference type="ARBA" id="ARBA00022777"/>
    </source>
</evidence>
<dbReference type="Gene3D" id="3.30.200.20">
    <property type="entry name" value="Phosphorylase Kinase, domain 1"/>
    <property type="match status" value="1"/>
</dbReference>
<proteinExistence type="predicted"/>
<organism evidence="8 9">
    <name type="scientific">Asparagus officinalis</name>
    <name type="common">Garden asparagus</name>
    <dbReference type="NCBI Taxonomy" id="4686"/>
    <lineage>
        <taxon>Eukaryota</taxon>
        <taxon>Viridiplantae</taxon>
        <taxon>Streptophyta</taxon>
        <taxon>Embryophyta</taxon>
        <taxon>Tracheophyta</taxon>
        <taxon>Spermatophyta</taxon>
        <taxon>Magnoliopsida</taxon>
        <taxon>Liliopsida</taxon>
        <taxon>Asparagales</taxon>
        <taxon>Asparagaceae</taxon>
        <taxon>Asparagoideae</taxon>
        <taxon>Asparagus</taxon>
    </lineage>
</organism>
<keyword evidence="1" id="KW-0808">Transferase</keyword>
<dbReference type="InterPro" id="IPR000719">
    <property type="entry name" value="Prot_kinase_dom"/>
</dbReference>